<dbReference type="EMBL" id="JAJEPX010000014">
    <property type="protein sequence ID" value="MCC2176752.1"/>
    <property type="molecule type" value="Genomic_DNA"/>
</dbReference>
<proteinExistence type="predicted"/>
<dbReference type="GO" id="GO:0052913">
    <property type="term" value="F:16S rRNA (guanine(966)-N(2))-methyltransferase activity"/>
    <property type="evidence" value="ECO:0007669"/>
    <property type="project" value="UniProtKB-EC"/>
</dbReference>
<evidence type="ECO:0000313" key="5">
    <source>
        <dbReference type="Proteomes" id="UP001298753"/>
    </source>
</evidence>
<keyword evidence="5" id="KW-1185">Reference proteome</keyword>
<dbReference type="GeneID" id="98660166"/>
<keyword evidence="1 4" id="KW-0489">Methyltransferase</keyword>
<accession>A0AAW4VZ49</accession>
<dbReference type="CDD" id="cd02440">
    <property type="entry name" value="AdoMet_MTases"/>
    <property type="match status" value="1"/>
</dbReference>
<reference evidence="4 5" key="1">
    <citation type="submission" date="2021-10" db="EMBL/GenBank/DDBJ databases">
        <title>Anaerobic single-cell dispensing facilitates the cultivation of human gut bacteria.</title>
        <authorList>
            <person name="Afrizal A."/>
        </authorList>
    </citation>
    <scope>NUCLEOTIDE SEQUENCE [LARGE SCALE GENOMIC DNA]</scope>
    <source>
        <strain evidence="4 5">CLA-AA-H270</strain>
    </source>
</reference>
<dbReference type="InterPro" id="IPR002052">
    <property type="entry name" value="DNA_methylase_N6_adenine_CS"/>
</dbReference>
<dbReference type="Gene3D" id="3.40.50.150">
    <property type="entry name" value="Vaccinia Virus protein VP39"/>
    <property type="match status" value="1"/>
</dbReference>
<evidence type="ECO:0000256" key="1">
    <source>
        <dbReference type="ARBA" id="ARBA00022603"/>
    </source>
</evidence>
<evidence type="ECO:0000256" key="3">
    <source>
        <dbReference type="SAM" id="MobiDB-lite"/>
    </source>
</evidence>
<protein>
    <submittedName>
        <fullName evidence="4">16S rRNA (Guanine(966)-N(2))-methyltransferase RsmD</fullName>
        <ecNumber evidence="4">2.1.1.171</ecNumber>
    </submittedName>
</protein>
<dbReference type="RefSeq" id="WP_117489382.1">
    <property type="nucleotide sequence ID" value="NZ_DBFBDK010000108.1"/>
</dbReference>
<dbReference type="PIRSF" id="PIRSF004553">
    <property type="entry name" value="CHP00095"/>
    <property type="match status" value="1"/>
</dbReference>
<dbReference type="InterPro" id="IPR029063">
    <property type="entry name" value="SAM-dependent_MTases_sf"/>
</dbReference>
<evidence type="ECO:0000256" key="2">
    <source>
        <dbReference type="ARBA" id="ARBA00022679"/>
    </source>
</evidence>
<dbReference type="Proteomes" id="UP001298753">
    <property type="component" value="Unassembled WGS sequence"/>
</dbReference>
<feature type="region of interest" description="Disordered" evidence="3">
    <location>
        <begin position="1"/>
        <end position="24"/>
    </location>
</feature>
<dbReference type="NCBIfam" id="TIGR00095">
    <property type="entry name" value="16S rRNA (guanine(966)-N(2))-methyltransferase RsmD"/>
    <property type="match status" value="1"/>
</dbReference>
<dbReference type="AlphaFoldDB" id="A0AAW4VZ49"/>
<gene>
    <name evidence="4" type="primary">rsmD</name>
    <name evidence="4" type="ORF">LKD22_06385</name>
</gene>
<name>A0AAW4VZ49_9FIRM</name>
<dbReference type="PROSITE" id="PS00092">
    <property type="entry name" value="N6_MTASE"/>
    <property type="match status" value="1"/>
</dbReference>
<dbReference type="PANTHER" id="PTHR43542:SF1">
    <property type="entry name" value="METHYLTRANSFERASE"/>
    <property type="match status" value="1"/>
</dbReference>
<keyword evidence="2 4" id="KW-0808">Transferase</keyword>
<evidence type="ECO:0000313" key="4">
    <source>
        <dbReference type="EMBL" id="MCC2176752.1"/>
    </source>
</evidence>
<organism evidence="4 5">
    <name type="scientific">Agathobaculum butyriciproducens</name>
    <dbReference type="NCBI Taxonomy" id="1628085"/>
    <lineage>
        <taxon>Bacteria</taxon>
        <taxon>Bacillati</taxon>
        <taxon>Bacillota</taxon>
        <taxon>Clostridia</taxon>
        <taxon>Eubacteriales</taxon>
        <taxon>Butyricicoccaceae</taxon>
        <taxon>Agathobaculum</taxon>
    </lineage>
</organism>
<dbReference type="PANTHER" id="PTHR43542">
    <property type="entry name" value="METHYLTRANSFERASE"/>
    <property type="match status" value="1"/>
</dbReference>
<dbReference type="SUPFAM" id="SSF53335">
    <property type="entry name" value="S-adenosyl-L-methionine-dependent methyltransferases"/>
    <property type="match status" value="1"/>
</dbReference>
<dbReference type="Pfam" id="PF03602">
    <property type="entry name" value="Cons_hypoth95"/>
    <property type="match status" value="1"/>
</dbReference>
<dbReference type="EC" id="2.1.1.171" evidence="4"/>
<dbReference type="GO" id="GO:0003676">
    <property type="term" value="F:nucleic acid binding"/>
    <property type="evidence" value="ECO:0007669"/>
    <property type="project" value="InterPro"/>
</dbReference>
<sequence length="183" mass="20148">MRVVSGTARGCKLQPVPGMNTRPTTDRVKENVFNLIQDHVRGAEVLDLFAGTGQLGIEALSRGAAHCDFVEHNKTAYGIVSKNVESARVKDKAALHRTEAAEFVSKAGRERYDVIFLDPPYGGVILENALKQIETFDILSVNGIIICESAVEDRFSHGFAVVRERRYGATMITILQRQSGETE</sequence>
<dbReference type="InterPro" id="IPR004398">
    <property type="entry name" value="RNA_MeTrfase_RsmD"/>
</dbReference>
<comment type="caution">
    <text evidence="4">The sequence shown here is derived from an EMBL/GenBank/DDBJ whole genome shotgun (WGS) entry which is preliminary data.</text>
</comment>